<comment type="subcellular location">
    <subcellularLocation>
        <location evidence="3">Cytoplasm</location>
    </subcellularLocation>
</comment>
<dbReference type="PROSITE" id="PS50075">
    <property type="entry name" value="CARRIER"/>
    <property type="match status" value="1"/>
</dbReference>
<keyword evidence="2 3" id="KW-0597">Phosphoprotein</keyword>
<keyword evidence="1 3" id="KW-0596">Phosphopantetheine</keyword>
<dbReference type="GO" id="GO:0000036">
    <property type="term" value="F:acyl carrier activity"/>
    <property type="evidence" value="ECO:0007669"/>
    <property type="project" value="UniProtKB-UniRule"/>
</dbReference>
<dbReference type="NCBIfam" id="NF003757">
    <property type="entry name" value="PRK05350.1"/>
    <property type="match status" value="1"/>
</dbReference>
<dbReference type="RefSeq" id="WP_076497145.1">
    <property type="nucleotide sequence ID" value="NZ_BPFE01000002.1"/>
</dbReference>
<dbReference type="Pfam" id="PF00550">
    <property type="entry name" value="PP-binding"/>
    <property type="match status" value="1"/>
</dbReference>
<dbReference type="HAMAP" id="MF_01217">
    <property type="entry name" value="Acyl_carrier"/>
    <property type="match status" value="1"/>
</dbReference>
<keyword evidence="3" id="KW-0963">Cytoplasm</keyword>
<reference evidence="5 6" key="1">
    <citation type="submission" date="2018-06" db="EMBL/GenBank/DDBJ databases">
        <authorList>
            <consortium name="Pathogen Informatics"/>
            <person name="Doyle S."/>
        </authorList>
    </citation>
    <scope>NUCLEOTIDE SEQUENCE [LARGE SCALE GENOMIC DNA]</scope>
    <source>
        <strain evidence="5 6">NCTC10736</strain>
    </source>
</reference>
<evidence type="ECO:0000256" key="1">
    <source>
        <dbReference type="ARBA" id="ARBA00022450"/>
    </source>
</evidence>
<feature type="modified residue" description="O-(pantetheine 4'-phosphoryl)serine" evidence="3">
    <location>
        <position position="40"/>
    </location>
</feature>
<evidence type="ECO:0000259" key="4">
    <source>
        <dbReference type="PROSITE" id="PS50075"/>
    </source>
</evidence>
<dbReference type="GO" id="GO:0005737">
    <property type="term" value="C:cytoplasm"/>
    <property type="evidence" value="ECO:0007669"/>
    <property type="project" value="UniProtKB-SubCell"/>
</dbReference>
<dbReference type="AlphaFoldDB" id="A0A1N6UM67"/>
<proteinExistence type="inferred from homology"/>
<feature type="domain" description="Carrier" evidence="4">
    <location>
        <begin position="1"/>
        <end position="80"/>
    </location>
</feature>
<keyword evidence="3" id="KW-0275">Fatty acid biosynthesis</keyword>
<dbReference type="UniPathway" id="UPA00094"/>
<comment type="function">
    <text evidence="3">Carrier of the growing fatty acid chain in fatty acid biosynthesis.</text>
</comment>
<dbReference type="STRING" id="365591.SAMN05421840_10365"/>
<organism evidence="5 6">
    <name type="scientific">Shewanella morhuae</name>
    <dbReference type="NCBI Taxonomy" id="365591"/>
    <lineage>
        <taxon>Bacteria</taxon>
        <taxon>Pseudomonadati</taxon>
        <taxon>Pseudomonadota</taxon>
        <taxon>Gammaproteobacteria</taxon>
        <taxon>Alteromonadales</taxon>
        <taxon>Shewanellaceae</taxon>
        <taxon>Shewanella</taxon>
    </lineage>
</organism>
<comment type="pathway">
    <text evidence="3">Lipid metabolism; fatty acid biosynthesis.</text>
</comment>
<protein>
    <recommendedName>
        <fullName evidence="3">Acyl carrier protein</fullName>
        <shortName evidence="3">ACP</shortName>
    </recommendedName>
</protein>
<evidence type="ECO:0000256" key="3">
    <source>
        <dbReference type="HAMAP-Rule" id="MF_01217"/>
    </source>
</evidence>
<accession>A0A1N6UM67</accession>
<keyword evidence="3" id="KW-0444">Lipid biosynthesis</keyword>
<dbReference type="InterPro" id="IPR009081">
    <property type="entry name" value="PP-bd_ACP"/>
</dbReference>
<comment type="similarity">
    <text evidence="3">Belongs to the acyl carrier protein (ACP) family.</text>
</comment>
<comment type="PTM">
    <text evidence="3">4'-phosphopantetheine is transferred from CoA to a specific serine of apo-ACP by AcpS. This modification is essential for activity because fatty acids are bound in thioester linkage to the sulfhydryl of the prosthetic group.</text>
</comment>
<keyword evidence="3" id="KW-0443">Lipid metabolism</keyword>
<dbReference type="Gene3D" id="1.10.1200.10">
    <property type="entry name" value="ACP-like"/>
    <property type="match status" value="1"/>
</dbReference>
<evidence type="ECO:0000313" key="6">
    <source>
        <dbReference type="Proteomes" id="UP000255061"/>
    </source>
</evidence>
<keyword evidence="3" id="KW-0276">Fatty acid metabolism</keyword>
<sequence>MQNRQQILAMLTTILVDEFEIDAGAITPEANLYEELDLDSIDAVDLVIKLQQLTGKKIKPDDFKSVRTINDVVNAIEGLVKD</sequence>
<dbReference type="OrthoDB" id="3392378at2"/>
<dbReference type="Proteomes" id="UP000255061">
    <property type="component" value="Unassembled WGS sequence"/>
</dbReference>
<dbReference type="InterPro" id="IPR003231">
    <property type="entry name" value="ACP"/>
</dbReference>
<dbReference type="InterPro" id="IPR036736">
    <property type="entry name" value="ACP-like_sf"/>
</dbReference>
<gene>
    <name evidence="5" type="primary">acpP_2</name>
    <name evidence="3" type="synonym">acpP</name>
    <name evidence="5" type="ORF">NCTC10736_02714</name>
</gene>
<dbReference type="SUPFAM" id="SSF47336">
    <property type="entry name" value="ACP-like"/>
    <property type="match status" value="1"/>
</dbReference>
<evidence type="ECO:0000313" key="5">
    <source>
        <dbReference type="EMBL" id="SUI85161.1"/>
    </source>
</evidence>
<evidence type="ECO:0000256" key="2">
    <source>
        <dbReference type="ARBA" id="ARBA00022553"/>
    </source>
</evidence>
<name>A0A1N6UM67_9GAMM</name>
<dbReference type="EMBL" id="UGYV01000001">
    <property type="protein sequence ID" value="SUI85161.1"/>
    <property type="molecule type" value="Genomic_DNA"/>
</dbReference>
<accession>A0A380AQ77</accession>